<name>A0A562J0Q1_9FIRM</name>
<organism evidence="1 2">
    <name type="scientific">Sedimentibacter saalensis</name>
    <dbReference type="NCBI Taxonomy" id="130788"/>
    <lineage>
        <taxon>Bacteria</taxon>
        <taxon>Bacillati</taxon>
        <taxon>Bacillota</taxon>
        <taxon>Tissierellia</taxon>
        <taxon>Sedimentibacter</taxon>
    </lineage>
</organism>
<comment type="caution">
    <text evidence="1">The sequence shown here is derived from an EMBL/GenBank/DDBJ whole genome shotgun (WGS) entry which is preliminary data.</text>
</comment>
<dbReference type="InterPro" id="IPR022385">
    <property type="entry name" value="Rhs_assc_core"/>
</dbReference>
<protein>
    <submittedName>
        <fullName evidence="1">RHS repeat-associated protein</fullName>
    </submittedName>
</protein>
<keyword evidence="2" id="KW-1185">Reference proteome</keyword>
<feature type="non-terminal residue" evidence="1">
    <location>
        <position position="1"/>
    </location>
</feature>
<gene>
    <name evidence="1" type="ORF">LY60_03654</name>
</gene>
<dbReference type="RefSeq" id="WP_281291887.1">
    <property type="nucleotide sequence ID" value="NZ_VLKH01000020.1"/>
</dbReference>
<evidence type="ECO:0000313" key="1">
    <source>
        <dbReference type="EMBL" id="TWH76375.1"/>
    </source>
</evidence>
<dbReference type="Proteomes" id="UP000315343">
    <property type="component" value="Unassembled WGS sequence"/>
</dbReference>
<dbReference type="Gene3D" id="2.180.10.10">
    <property type="entry name" value="RHS repeat-associated core"/>
    <property type="match status" value="1"/>
</dbReference>
<dbReference type="NCBIfam" id="TIGR03696">
    <property type="entry name" value="Rhs_assc_core"/>
    <property type="match status" value="1"/>
</dbReference>
<sequence length="304" mass="35247">LDLVKRYATHDYDSVLSMYYAKARFYDAQNRRFDSIDPILDGSKYDITDYAKNPVQLVQYLYVRNNPVVYIDPHGEYYIQMYLKANEIPGKPWGAGVTVEGYSAVPETDGSALIKTLIQSAPFGAGDLLLKWYADNTYVGGNSMHDVDFSVLMAGLYEDMLIDEGFEVIAKKFGQDISGLYTVYDTIMTFDENIRIPMMDKEVFKLLNLSGINLIRSSVEEVEYIMDRSYVFTNKIEKYVFGRMWNIKPGAGIYKNLASPTFLDMDILILNSKNKEKTIKYYVDKYYSILYCYGRYEYNEEERY</sequence>
<accession>A0A562J0Q1</accession>
<proteinExistence type="predicted"/>
<reference evidence="1 2" key="1">
    <citation type="submission" date="2019-07" db="EMBL/GenBank/DDBJ databases">
        <title>Genomic Encyclopedia of Type Strains, Phase I: the one thousand microbial genomes (KMG-I) project.</title>
        <authorList>
            <person name="Kyrpides N."/>
        </authorList>
    </citation>
    <scope>NUCLEOTIDE SEQUENCE [LARGE SCALE GENOMIC DNA]</scope>
    <source>
        <strain evidence="1 2">DSM 13558</strain>
    </source>
</reference>
<dbReference type="EMBL" id="VLKH01000020">
    <property type="protein sequence ID" value="TWH76375.1"/>
    <property type="molecule type" value="Genomic_DNA"/>
</dbReference>
<dbReference type="AlphaFoldDB" id="A0A562J0Q1"/>
<evidence type="ECO:0000313" key="2">
    <source>
        <dbReference type="Proteomes" id="UP000315343"/>
    </source>
</evidence>